<dbReference type="Proteomes" id="UP000823775">
    <property type="component" value="Unassembled WGS sequence"/>
</dbReference>
<proteinExistence type="predicted"/>
<feature type="region of interest" description="Disordered" evidence="1">
    <location>
        <begin position="78"/>
        <end position="109"/>
    </location>
</feature>
<reference evidence="2 3" key="1">
    <citation type="journal article" date="2021" name="BMC Genomics">
        <title>Datura genome reveals duplications of psychoactive alkaloid biosynthetic genes and high mutation rate following tissue culture.</title>
        <authorList>
            <person name="Rajewski A."/>
            <person name="Carter-House D."/>
            <person name="Stajich J."/>
            <person name="Litt A."/>
        </authorList>
    </citation>
    <scope>NUCLEOTIDE SEQUENCE [LARGE SCALE GENOMIC DNA]</scope>
    <source>
        <strain evidence="2">AR-01</strain>
    </source>
</reference>
<dbReference type="EMBL" id="JACEIK010000649">
    <property type="protein sequence ID" value="MCD7460374.1"/>
    <property type="molecule type" value="Genomic_DNA"/>
</dbReference>
<keyword evidence="3" id="KW-1185">Reference proteome</keyword>
<evidence type="ECO:0000313" key="3">
    <source>
        <dbReference type="Proteomes" id="UP000823775"/>
    </source>
</evidence>
<organism evidence="2 3">
    <name type="scientific">Datura stramonium</name>
    <name type="common">Jimsonweed</name>
    <name type="synonym">Common thornapple</name>
    <dbReference type="NCBI Taxonomy" id="4076"/>
    <lineage>
        <taxon>Eukaryota</taxon>
        <taxon>Viridiplantae</taxon>
        <taxon>Streptophyta</taxon>
        <taxon>Embryophyta</taxon>
        <taxon>Tracheophyta</taxon>
        <taxon>Spermatophyta</taxon>
        <taxon>Magnoliopsida</taxon>
        <taxon>eudicotyledons</taxon>
        <taxon>Gunneridae</taxon>
        <taxon>Pentapetalae</taxon>
        <taxon>asterids</taxon>
        <taxon>lamiids</taxon>
        <taxon>Solanales</taxon>
        <taxon>Solanaceae</taxon>
        <taxon>Solanoideae</taxon>
        <taxon>Datureae</taxon>
        <taxon>Datura</taxon>
    </lineage>
</organism>
<gene>
    <name evidence="2" type="ORF">HAX54_043406</name>
</gene>
<evidence type="ECO:0000313" key="2">
    <source>
        <dbReference type="EMBL" id="MCD7460374.1"/>
    </source>
</evidence>
<sequence length="109" mass="11910">MHWTPSIQYMSNPNHSQPSSSATSCSCSDAAEFTCTLCLLCGCCPLSILCCCVKTPYKIVKQVKYKVCCGLEKKVLPGYSSFSDKDTDSSNKPAGRPSKKMKKLLLSKN</sequence>
<evidence type="ECO:0000256" key="1">
    <source>
        <dbReference type="SAM" id="MobiDB-lite"/>
    </source>
</evidence>
<protein>
    <submittedName>
        <fullName evidence="2">Uncharacterized protein</fullName>
    </submittedName>
</protein>
<accession>A0ABS8SPF3</accession>
<feature type="compositionally biased region" description="Basic residues" evidence="1">
    <location>
        <begin position="97"/>
        <end position="109"/>
    </location>
</feature>
<comment type="caution">
    <text evidence="2">The sequence shown here is derived from an EMBL/GenBank/DDBJ whole genome shotgun (WGS) entry which is preliminary data.</text>
</comment>
<name>A0ABS8SPF3_DATST</name>